<dbReference type="EMBL" id="LAJG01000005">
    <property type="protein sequence ID" value="KKB81051.1"/>
    <property type="molecule type" value="Genomic_DNA"/>
</dbReference>
<dbReference type="AlphaFoldDB" id="A0A0F5LFA4"/>
<reference evidence="1 2" key="1">
    <citation type="submission" date="2015-03" db="EMBL/GenBank/DDBJ databases">
        <authorList>
            <person name="Hassan Y.I."/>
            <person name="Lepp D."/>
            <person name="Zhou T."/>
        </authorList>
    </citation>
    <scope>NUCLEOTIDE SEQUENCE [LARGE SCALE GENOMIC DNA]</scope>
    <source>
        <strain evidence="1 2">GH2-10</strain>
    </source>
</reference>
<evidence type="ECO:0000313" key="2">
    <source>
        <dbReference type="Proteomes" id="UP000033514"/>
    </source>
</evidence>
<dbReference type="RefSeq" id="WP_046141400.1">
    <property type="nucleotide sequence ID" value="NZ_LAJG01000005.1"/>
</dbReference>
<dbReference type="STRING" id="361041.VW35_02470"/>
<gene>
    <name evidence="1" type="ORF">VW35_02470</name>
</gene>
<accession>A0A0F5LFA4</accession>
<protein>
    <submittedName>
        <fullName evidence="1">Uncharacterized protein</fullName>
    </submittedName>
</protein>
<comment type="caution">
    <text evidence="1">The sequence shown here is derived from an EMBL/GenBank/DDBJ whole genome shotgun (WGS) entry which is preliminary data.</text>
</comment>
<dbReference type="PATRIC" id="fig|361041.3.peg.3882"/>
<organism evidence="1 2">
    <name type="scientific">Devosia soli</name>
    <dbReference type="NCBI Taxonomy" id="361041"/>
    <lineage>
        <taxon>Bacteria</taxon>
        <taxon>Pseudomonadati</taxon>
        <taxon>Pseudomonadota</taxon>
        <taxon>Alphaproteobacteria</taxon>
        <taxon>Hyphomicrobiales</taxon>
        <taxon>Devosiaceae</taxon>
        <taxon>Devosia</taxon>
    </lineage>
</organism>
<proteinExistence type="predicted"/>
<dbReference type="Proteomes" id="UP000033514">
    <property type="component" value="Unassembled WGS sequence"/>
</dbReference>
<sequence length="74" mass="8296">MAEKFALLAIRKGEVRGMCGIIEDAALKECVSEWALDPTVDCMIRVPIEIARKSFDATEQQVREWLKEMADAPA</sequence>
<keyword evidence="2" id="KW-1185">Reference proteome</keyword>
<evidence type="ECO:0000313" key="1">
    <source>
        <dbReference type="EMBL" id="KKB81051.1"/>
    </source>
</evidence>
<name>A0A0F5LFA4_9HYPH</name>